<organism evidence="1 2">
    <name type="scientific">Symbiodinium necroappetens</name>
    <dbReference type="NCBI Taxonomy" id="1628268"/>
    <lineage>
        <taxon>Eukaryota</taxon>
        <taxon>Sar</taxon>
        <taxon>Alveolata</taxon>
        <taxon>Dinophyceae</taxon>
        <taxon>Suessiales</taxon>
        <taxon>Symbiodiniaceae</taxon>
        <taxon>Symbiodinium</taxon>
    </lineage>
</organism>
<reference evidence="1" key="1">
    <citation type="submission" date="2021-02" db="EMBL/GenBank/DDBJ databases">
        <authorList>
            <person name="Dougan E. K."/>
            <person name="Rhodes N."/>
            <person name="Thang M."/>
            <person name="Chan C."/>
        </authorList>
    </citation>
    <scope>NUCLEOTIDE SEQUENCE</scope>
</reference>
<dbReference type="OrthoDB" id="431429at2759"/>
<sequence>MGSDVVVVGSRQEWDKWGNVFGWPAPSKMLAAVWLRPVPSLLALLEEVVDCMVKSSLLGLGSLAEESVTFHMVLKRGANAGVNVSFHAGTVASYEQFTGSSQVRAMRAAGHWHCAHAEFADVAGTWDIFYHNGFRTSYEVSEKGEVRATRADGPGISVLQAVEAGRFSHKLLGIHRPGTWERFRLDGPGRLHLEHWQQETLLSIAKGFRKEQPPLPGCGCPEDEDWCVKTLGILQAWCGSETWEASSTASAQKSLASNLKDARIRHLLRTSPRSPWQVRKVSIGIGGGFGSKLQMAVASAVKAMHFGKRSEFFEHMGRYTNNSKCLAFLGEVQFRQGGWACLFKEMPRSSRRLSRTAARQSRIRMLSAGSVQAALWQPSSLILEFFERFQRGCNCSKGQGQAQFRIAISGLGPAATGRQVTNPFNRYHAVEDYVYEVLRAAEELQLCRAELCQLFVASDSADIVDEVISAMQAKQGVMQVIGLRHSETHRRSAVGVEVARFLPGDATALQMAAEEAATALPACLTTGPIQR</sequence>
<protein>
    <submittedName>
        <fullName evidence="1">PDE9A protein</fullName>
    </submittedName>
</protein>
<keyword evidence="2" id="KW-1185">Reference proteome</keyword>
<gene>
    <name evidence="1" type="primary">PDE9A</name>
    <name evidence="1" type="ORF">SNEC2469_LOCUS14875</name>
</gene>
<proteinExistence type="predicted"/>
<comment type="caution">
    <text evidence="1">The sequence shown here is derived from an EMBL/GenBank/DDBJ whole genome shotgun (WGS) entry which is preliminary data.</text>
</comment>
<accession>A0A812TC27</accession>
<dbReference type="AlphaFoldDB" id="A0A812TC27"/>
<dbReference type="Proteomes" id="UP000601435">
    <property type="component" value="Unassembled WGS sequence"/>
</dbReference>
<evidence type="ECO:0000313" key="1">
    <source>
        <dbReference type="EMBL" id="CAE7520235.1"/>
    </source>
</evidence>
<dbReference type="EMBL" id="CAJNJA010024005">
    <property type="protein sequence ID" value="CAE7520235.1"/>
    <property type="molecule type" value="Genomic_DNA"/>
</dbReference>
<evidence type="ECO:0000313" key="2">
    <source>
        <dbReference type="Proteomes" id="UP000601435"/>
    </source>
</evidence>
<name>A0A812TC27_9DINO</name>